<feature type="coiled-coil region" evidence="1">
    <location>
        <begin position="187"/>
        <end position="214"/>
    </location>
</feature>
<evidence type="ECO:0000256" key="1">
    <source>
        <dbReference type="SAM" id="Coils"/>
    </source>
</evidence>
<gene>
    <name evidence="2" type="ORF">GMARGA_LOCUS25642</name>
</gene>
<comment type="caution">
    <text evidence="2">The sequence shown here is derived from an EMBL/GenBank/DDBJ whole genome shotgun (WGS) entry which is preliminary data.</text>
</comment>
<evidence type="ECO:0000313" key="2">
    <source>
        <dbReference type="EMBL" id="CAG8812794.1"/>
    </source>
</evidence>
<keyword evidence="3" id="KW-1185">Reference proteome</keyword>
<keyword evidence="1" id="KW-0175">Coiled coil</keyword>
<protein>
    <submittedName>
        <fullName evidence="2">45631_t:CDS:1</fullName>
    </submittedName>
</protein>
<sequence length="293" mass="35756">MLSEQTNLIISFLQFISNSLKNLRISEHLQRLTNNYQIEFSENDSELLYTVLKEKYLHIPVDIYIFYKTKINNKIIMKIKELSCLKEKNKIFFIYYKNSYCLYYYNIDKKKNHNLGNEPKLITHFIKQYMNDFLEKAIENEIQIDVIRQSLHLQEYIKNYCTKFIQEKEKTIISFNKNNKTIIENKKSRKIKKIENYNHEKKIAENEFNKKLNEIYNNKKAEFIKTGSDKEYDTEDYKLLEKKADNFLFEKEKEKPKNNIVNDKFLYKFNEDEYENLEFLLEKEKINSEYQLN</sequence>
<feature type="non-terminal residue" evidence="2">
    <location>
        <position position="293"/>
    </location>
</feature>
<dbReference type="Proteomes" id="UP000789901">
    <property type="component" value="Unassembled WGS sequence"/>
</dbReference>
<proteinExistence type="predicted"/>
<organism evidence="2 3">
    <name type="scientific">Gigaspora margarita</name>
    <dbReference type="NCBI Taxonomy" id="4874"/>
    <lineage>
        <taxon>Eukaryota</taxon>
        <taxon>Fungi</taxon>
        <taxon>Fungi incertae sedis</taxon>
        <taxon>Mucoromycota</taxon>
        <taxon>Glomeromycotina</taxon>
        <taxon>Glomeromycetes</taxon>
        <taxon>Diversisporales</taxon>
        <taxon>Gigasporaceae</taxon>
        <taxon>Gigaspora</taxon>
    </lineage>
</organism>
<accession>A0ABN7W204</accession>
<name>A0ABN7W204_GIGMA</name>
<reference evidence="2 3" key="1">
    <citation type="submission" date="2021-06" db="EMBL/GenBank/DDBJ databases">
        <authorList>
            <person name="Kallberg Y."/>
            <person name="Tangrot J."/>
            <person name="Rosling A."/>
        </authorList>
    </citation>
    <scope>NUCLEOTIDE SEQUENCE [LARGE SCALE GENOMIC DNA]</scope>
    <source>
        <strain evidence="2 3">120-4 pot B 10/14</strain>
    </source>
</reference>
<evidence type="ECO:0000313" key="3">
    <source>
        <dbReference type="Proteomes" id="UP000789901"/>
    </source>
</evidence>
<dbReference type="EMBL" id="CAJVQB010028650">
    <property type="protein sequence ID" value="CAG8812794.1"/>
    <property type="molecule type" value="Genomic_DNA"/>
</dbReference>